<dbReference type="InterPro" id="IPR050600">
    <property type="entry name" value="SETD3_SETD6_MTase"/>
</dbReference>
<dbReference type="PANTHER" id="PTHR13271">
    <property type="entry name" value="UNCHARACTERIZED PUTATIVE METHYLTRANSFERASE"/>
    <property type="match status" value="1"/>
</dbReference>
<keyword evidence="4" id="KW-1185">Reference proteome</keyword>
<organism evidence="3 4">
    <name type="scientific">Prorocentrum cordatum</name>
    <dbReference type="NCBI Taxonomy" id="2364126"/>
    <lineage>
        <taxon>Eukaryota</taxon>
        <taxon>Sar</taxon>
        <taxon>Alveolata</taxon>
        <taxon>Dinophyceae</taxon>
        <taxon>Prorocentrales</taxon>
        <taxon>Prorocentraceae</taxon>
        <taxon>Prorocentrum</taxon>
    </lineage>
</organism>
<evidence type="ECO:0000256" key="1">
    <source>
        <dbReference type="SAM" id="Phobius"/>
    </source>
</evidence>
<dbReference type="EMBL" id="CAUYUJ010000425">
    <property type="protein sequence ID" value="CAK0790460.1"/>
    <property type="molecule type" value="Genomic_DNA"/>
</dbReference>
<accession>A0ABN9PCA4</accession>
<evidence type="ECO:0000313" key="4">
    <source>
        <dbReference type="Proteomes" id="UP001189429"/>
    </source>
</evidence>
<keyword evidence="2" id="KW-0732">Signal</keyword>
<proteinExistence type="predicted"/>
<keyword evidence="1" id="KW-0812">Transmembrane</keyword>
<keyword evidence="1" id="KW-1133">Transmembrane helix</keyword>
<keyword evidence="1" id="KW-0472">Membrane</keyword>
<dbReference type="SUPFAM" id="SSF82199">
    <property type="entry name" value="SET domain"/>
    <property type="match status" value="1"/>
</dbReference>
<feature type="transmembrane region" description="Helical" evidence="1">
    <location>
        <begin position="249"/>
        <end position="282"/>
    </location>
</feature>
<feature type="chain" id="PRO_5047356422" evidence="2">
    <location>
        <begin position="26"/>
        <end position="631"/>
    </location>
</feature>
<protein>
    <submittedName>
        <fullName evidence="3">Uncharacterized protein</fullName>
    </submittedName>
</protein>
<name>A0ABN9PCA4_9DINO</name>
<comment type="caution">
    <text evidence="3">The sequence shown here is derived from an EMBL/GenBank/DDBJ whole genome shotgun (WGS) entry which is preliminary data.</text>
</comment>
<feature type="transmembrane region" description="Helical" evidence="1">
    <location>
        <begin position="172"/>
        <end position="195"/>
    </location>
</feature>
<gene>
    <name evidence="3" type="ORF">PCOR1329_LOCUS1726</name>
</gene>
<dbReference type="Gene3D" id="3.90.1410.10">
    <property type="entry name" value="set domain protein methyltransferase, domain 1"/>
    <property type="match status" value="1"/>
</dbReference>
<dbReference type="PANTHER" id="PTHR13271:SF145">
    <property type="entry name" value="SET DOMAIN-CONTAINING PROTEIN"/>
    <property type="match status" value="1"/>
</dbReference>
<sequence length="631" mass="67292">MSSAVPRPLLLAAAAAAAAAPRAAAIGFLTVSSQEPGMMFPLMLTEDSSAEDGAPDDVPEPSGQSLLQIVSRVAVEMEDELDAAAQGIPPVAAAHDAEGARTMITAQEVLDAAKHQIDSLPSYCDSVTGVPYVSSLRARAFANLARLHLRGQDMRTPSDPVEWACSHPWSAWFMYGLVLWAGMTMAAFIYASFWYRTKMPPFDQHSRLEPEATFESSHFGCMSDWSSCVCAFVFPAVRWADTMHTAGILSFWAAFWTLSLCELPALLFGVFGLLIAVPLVFYRQVFRQKLGVASGHETYITDCFYEPAEELLRWAAQAGARGLEQVEVAHFSGGGARVRGLRAAGPAGLAAPVLLPRRLLLTAASEEALALALAVERRRELGGGGSFWGPWLRALPTPEELAAFDVKYAPAELLRGPLAALPLAARVEAWQRGVEARWRAEGGAWRALAEGRQAPGLSFEDFRWASATVQLRGYPPPPEHSLMPVCDMMNAGPSPNMEACQGATEVYDMLELEGEASGEFYGMLPGNGAPVPQGRELIQAYGAVDNAERLFRGGFVLPDNPLPVSALDSEAAQALARALALTEGPGGAEAGPPALVASLCALVREHLAASGKAELGPGIGLKTRRCSAHAA</sequence>
<dbReference type="CDD" id="cd10527">
    <property type="entry name" value="SET_LSMT"/>
    <property type="match status" value="1"/>
</dbReference>
<dbReference type="Proteomes" id="UP001189429">
    <property type="component" value="Unassembled WGS sequence"/>
</dbReference>
<reference evidence="3" key="1">
    <citation type="submission" date="2023-10" db="EMBL/GenBank/DDBJ databases">
        <authorList>
            <person name="Chen Y."/>
            <person name="Shah S."/>
            <person name="Dougan E. K."/>
            <person name="Thang M."/>
            <person name="Chan C."/>
        </authorList>
    </citation>
    <scope>NUCLEOTIDE SEQUENCE [LARGE SCALE GENOMIC DNA]</scope>
</reference>
<evidence type="ECO:0000313" key="3">
    <source>
        <dbReference type="EMBL" id="CAK0790460.1"/>
    </source>
</evidence>
<feature type="signal peptide" evidence="2">
    <location>
        <begin position="1"/>
        <end position="25"/>
    </location>
</feature>
<evidence type="ECO:0000256" key="2">
    <source>
        <dbReference type="SAM" id="SignalP"/>
    </source>
</evidence>
<dbReference type="InterPro" id="IPR046341">
    <property type="entry name" value="SET_dom_sf"/>
</dbReference>